<evidence type="ECO:0000256" key="1">
    <source>
        <dbReference type="ARBA" id="ARBA00022679"/>
    </source>
</evidence>
<evidence type="ECO:0000256" key="2">
    <source>
        <dbReference type="SAM" id="MobiDB-lite"/>
    </source>
</evidence>
<dbReference type="EMBL" id="CP114014">
    <property type="protein sequence ID" value="XAY03981.1"/>
    <property type="molecule type" value="Genomic_DNA"/>
</dbReference>
<dbReference type="GO" id="GO:0009103">
    <property type="term" value="P:lipopolysaccharide biosynthetic process"/>
    <property type="evidence" value="ECO:0007669"/>
    <property type="project" value="TreeGrafter"/>
</dbReference>
<accession>A0AAU7AR59</accession>
<dbReference type="PANTHER" id="PTHR46401">
    <property type="entry name" value="GLYCOSYLTRANSFERASE WBBK-RELATED"/>
    <property type="match status" value="1"/>
</dbReference>
<protein>
    <recommendedName>
        <fullName evidence="4">Glycosyltransferase</fullName>
    </recommendedName>
</protein>
<dbReference type="Gene3D" id="3.40.50.2000">
    <property type="entry name" value="Glycogen Phosphorylase B"/>
    <property type="match status" value="1"/>
</dbReference>
<evidence type="ECO:0000313" key="3">
    <source>
        <dbReference type="EMBL" id="XAY03981.1"/>
    </source>
</evidence>
<dbReference type="KEGG" id="parq:DSM112329_00807"/>
<name>A0AAU7AR59_9ACTN</name>
<proteinExistence type="predicted"/>
<dbReference type="AlphaFoldDB" id="A0AAU7AR59"/>
<reference evidence="3" key="1">
    <citation type="submission" date="2022-12" db="EMBL/GenBank/DDBJ databases">
        <title>Paraconexibacter alkalitolerans sp. nov. and Baekduia alba sp. nov., isolated from soil and emended description of the genera Paraconexibacter (Chun et al., 2020) and Baekduia (An et al., 2020).</title>
        <authorList>
            <person name="Vieira S."/>
            <person name="Huber K.J."/>
            <person name="Geppert A."/>
            <person name="Wolf J."/>
            <person name="Neumann-Schaal M."/>
            <person name="Muesken M."/>
            <person name="Overmann J."/>
        </authorList>
    </citation>
    <scope>NUCLEOTIDE SEQUENCE</scope>
    <source>
        <strain evidence="3">AEG42_29</strain>
    </source>
</reference>
<evidence type="ECO:0008006" key="4">
    <source>
        <dbReference type="Google" id="ProtNLM"/>
    </source>
</evidence>
<dbReference type="GO" id="GO:0016757">
    <property type="term" value="F:glycosyltransferase activity"/>
    <property type="evidence" value="ECO:0007669"/>
    <property type="project" value="TreeGrafter"/>
</dbReference>
<organism evidence="3">
    <name type="scientific">Paraconexibacter sp. AEG42_29</name>
    <dbReference type="NCBI Taxonomy" id="2997339"/>
    <lineage>
        <taxon>Bacteria</taxon>
        <taxon>Bacillati</taxon>
        <taxon>Actinomycetota</taxon>
        <taxon>Thermoleophilia</taxon>
        <taxon>Solirubrobacterales</taxon>
        <taxon>Paraconexibacteraceae</taxon>
        <taxon>Paraconexibacter</taxon>
    </lineage>
</organism>
<sequence>MRVALVQPSDLGPGERSKQVLVLTAALRRLGHEAVALSPVVHGTEDLAEPASMSDLCDPSAWRRRGVDGVVAVTWLHQAAVLRAAREAGLPTIALADSDGKVVPWRHPRNLVLRAAGTARHAAAVRMSVVPAPAGGRVGTPPAVTTSPPGPDPSRLGLRARIDFGARVRAAVAVADWTGVSGRPALDDYRATLQRLGIAIAPGRIGISEQAAAPHFVGAPLDGPRQREVLAIGRWYAAQKDPLLLRATLRELLAHDPEVRVTIVGPGAGQVIPRHARVEALDAVPNAELPELLTRAAVLLSTSRWEGGSATVFSEAVTCGCPVVGPSLNAVAHAAGGGHGSVMVAGRSPARLAAAALRVVDAWDDAAGRRLAAAWRPRLDPLVVAADLAARLSSPTAPG</sequence>
<feature type="region of interest" description="Disordered" evidence="2">
    <location>
        <begin position="136"/>
        <end position="155"/>
    </location>
</feature>
<dbReference type="SUPFAM" id="SSF53756">
    <property type="entry name" value="UDP-Glycosyltransferase/glycogen phosphorylase"/>
    <property type="match status" value="1"/>
</dbReference>
<gene>
    <name evidence="3" type="ORF">DSM112329_00807</name>
</gene>
<dbReference type="PANTHER" id="PTHR46401:SF2">
    <property type="entry name" value="GLYCOSYLTRANSFERASE WBBK-RELATED"/>
    <property type="match status" value="1"/>
</dbReference>
<keyword evidence="1" id="KW-0808">Transferase</keyword>
<dbReference type="Pfam" id="PF13692">
    <property type="entry name" value="Glyco_trans_1_4"/>
    <property type="match status" value="1"/>
</dbReference>